<dbReference type="EMBL" id="MBEW02000004">
    <property type="protein sequence ID" value="RDY21804.1"/>
    <property type="molecule type" value="Genomic_DNA"/>
</dbReference>
<comment type="similarity">
    <text evidence="1">Belongs to the membrane fusion protein (MFP) (TC 8.A.1) family.</text>
</comment>
<name>A0A371IMV0_9FIRM</name>
<evidence type="ECO:0000259" key="4">
    <source>
        <dbReference type="Pfam" id="PF25917"/>
    </source>
</evidence>
<organism evidence="7 8">
    <name type="scientific">Criibacterium bergeronii</name>
    <dbReference type="NCBI Taxonomy" id="1871336"/>
    <lineage>
        <taxon>Bacteria</taxon>
        <taxon>Bacillati</taxon>
        <taxon>Bacillota</taxon>
        <taxon>Clostridia</taxon>
        <taxon>Peptostreptococcales</taxon>
        <taxon>Filifactoraceae</taxon>
        <taxon>Criibacterium</taxon>
    </lineage>
</organism>
<dbReference type="SUPFAM" id="SSF111369">
    <property type="entry name" value="HlyD-like secretion proteins"/>
    <property type="match status" value="3"/>
</dbReference>
<proteinExistence type="inferred from homology"/>
<dbReference type="InterPro" id="IPR058792">
    <property type="entry name" value="Beta-barrel_RND_2"/>
</dbReference>
<dbReference type="InterPro" id="IPR058625">
    <property type="entry name" value="MdtA-like_BSH"/>
</dbReference>
<evidence type="ECO:0000313" key="8">
    <source>
        <dbReference type="Proteomes" id="UP000093352"/>
    </source>
</evidence>
<dbReference type="Pfam" id="PF25917">
    <property type="entry name" value="BSH_RND"/>
    <property type="match status" value="1"/>
</dbReference>
<dbReference type="NCBIfam" id="TIGR01730">
    <property type="entry name" value="RND_mfp"/>
    <property type="match status" value="1"/>
</dbReference>
<evidence type="ECO:0000256" key="3">
    <source>
        <dbReference type="SAM" id="Coils"/>
    </source>
</evidence>
<dbReference type="FunFam" id="2.40.420.20:FF:000006">
    <property type="entry name" value="RND family efflux transporter MFP subunit"/>
    <property type="match status" value="1"/>
</dbReference>
<dbReference type="Gene3D" id="2.40.30.170">
    <property type="match status" value="1"/>
</dbReference>
<dbReference type="Gene3D" id="2.40.50.100">
    <property type="match status" value="1"/>
</dbReference>
<protein>
    <submittedName>
        <fullName evidence="7">Efflux RND transporter periplasmic adaptor subunit</fullName>
    </submittedName>
</protein>
<feature type="domain" description="YknX-like C-terminal permuted SH3-like" evidence="6">
    <location>
        <begin position="339"/>
        <end position="406"/>
    </location>
</feature>
<dbReference type="Gene3D" id="1.10.287.470">
    <property type="entry name" value="Helix hairpin bin"/>
    <property type="match status" value="2"/>
</dbReference>
<dbReference type="AlphaFoldDB" id="A0A371IMV0"/>
<sequence length="412" mass="43859">MKTKSKILAMALITSIILSGCLGKEQEQKQEEPKVAVQTIKIETSSIKKYSDVSSKIISQNNVNVTPKASGTIKKLYVKIGQKVNKGDIIAKIDDTDLTVQLQQADAAIELAKANASLSTNGSLQNSINQMKAQVDSLQIQLNDAQTNLNRMKELFAAGAVAQADLEKAQMGVDTLTTQLQNAQSTLNLNQTTVTQATQSVGESAIKQAEAARANIKNMINNTTVKAEGNGTITNLMVSEGNAVGAGTPIATIADGENLKVSLQVSQELIDKIGVGTPVEIILDGQGTSVNAVVSNLSKSADAQTALYPVEINLRNDTGNLYSGMFVTARIISDSKDLVITLPLNSVLEDNDKKYVYVIKGDGVVKTTVATGIQNVEKIEIIDGLKIGDEVVVKGQDFLSETSKINIVNEVK</sequence>
<evidence type="ECO:0000313" key="7">
    <source>
        <dbReference type="EMBL" id="RDY21804.1"/>
    </source>
</evidence>
<dbReference type="PANTHER" id="PTHR30469">
    <property type="entry name" value="MULTIDRUG RESISTANCE PROTEIN MDTA"/>
    <property type="match status" value="1"/>
</dbReference>
<evidence type="ECO:0000259" key="5">
    <source>
        <dbReference type="Pfam" id="PF25954"/>
    </source>
</evidence>
<evidence type="ECO:0000259" key="6">
    <source>
        <dbReference type="Pfam" id="PF25989"/>
    </source>
</evidence>
<dbReference type="Pfam" id="PF25954">
    <property type="entry name" value="Beta-barrel_RND_2"/>
    <property type="match status" value="1"/>
</dbReference>
<dbReference type="Proteomes" id="UP000093352">
    <property type="component" value="Unassembled WGS sequence"/>
</dbReference>
<comment type="caution">
    <text evidence="7">The sequence shown here is derived from an EMBL/GenBank/DDBJ whole genome shotgun (WGS) entry which is preliminary data.</text>
</comment>
<dbReference type="RefSeq" id="WP_068912613.1">
    <property type="nucleotide sequence ID" value="NZ_MBEW02000004.1"/>
</dbReference>
<feature type="coiled-coil region" evidence="3">
    <location>
        <begin position="121"/>
        <end position="226"/>
    </location>
</feature>
<dbReference type="GO" id="GO:0015562">
    <property type="term" value="F:efflux transmembrane transporter activity"/>
    <property type="evidence" value="ECO:0007669"/>
    <property type="project" value="TreeGrafter"/>
</dbReference>
<feature type="domain" description="CusB-like beta-barrel" evidence="5">
    <location>
        <begin position="262"/>
        <end position="333"/>
    </location>
</feature>
<dbReference type="PROSITE" id="PS51257">
    <property type="entry name" value="PROKAR_LIPOPROTEIN"/>
    <property type="match status" value="1"/>
</dbReference>
<dbReference type="GO" id="GO:1990281">
    <property type="term" value="C:efflux pump complex"/>
    <property type="evidence" value="ECO:0007669"/>
    <property type="project" value="TreeGrafter"/>
</dbReference>
<keyword evidence="2" id="KW-0813">Transport</keyword>
<accession>A0A371IMV0</accession>
<dbReference type="Gene3D" id="2.40.420.20">
    <property type="match status" value="1"/>
</dbReference>
<dbReference type="Pfam" id="PF25989">
    <property type="entry name" value="YknX_C"/>
    <property type="match status" value="1"/>
</dbReference>
<keyword evidence="3" id="KW-0175">Coiled coil</keyword>
<dbReference type="InterPro" id="IPR058637">
    <property type="entry name" value="YknX-like_C"/>
</dbReference>
<keyword evidence="8" id="KW-1185">Reference proteome</keyword>
<dbReference type="STRING" id="1871336.BBG48_02790"/>
<gene>
    <name evidence="7" type="ORF">BBG48_002955</name>
</gene>
<dbReference type="InterPro" id="IPR006143">
    <property type="entry name" value="RND_pump_MFP"/>
</dbReference>
<reference evidence="7 8" key="1">
    <citation type="journal article" date="2016" name="Genome Announc.">
        <title>Draft Genome Sequence of Criibacterium bergeronii gen. nov., sp. nov., Strain CCRI-22567T, Isolated from a Vaginal Sample from a Woman with Bacterial Vaginosis.</title>
        <authorList>
            <person name="Maheux A.F."/>
            <person name="Berube E."/>
            <person name="Boudreau D.K."/>
            <person name="Raymond F."/>
            <person name="Corbeil J."/>
            <person name="Roy P.H."/>
            <person name="Boissinot M."/>
            <person name="Omar R.F."/>
        </authorList>
    </citation>
    <scope>NUCLEOTIDE SEQUENCE [LARGE SCALE GENOMIC DNA]</scope>
    <source>
        <strain evidence="7 8">CCRI-22567</strain>
    </source>
</reference>
<evidence type="ECO:0000256" key="2">
    <source>
        <dbReference type="ARBA" id="ARBA00022448"/>
    </source>
</evidence>
<evidence type="ECO:0000256" key="1">
    <source>
        <dbReference type="ARBA" id="ARBA00009477"/>
    </source>
</evidence>
<feature type="domain" description="Multidrug resistance protein MdtA-like barrel-sandwich hybrid" evidence="4">
    <location>
        <begin position="61"/>
        <end position="252"/>
    </location>
</feature>